<dbReference type="AlphaFoldDB" id="A0A5C6DUI5"/>
<organism evidence="1 2">
    <name type="scientific">Novipirellula artificiosorum</name>
    <dbReference type="NCBI Taxonomy" id="2528016"/>
    <lineage>
        <taxon>Bacteria</taxon>
        <taxon>Pseudomonadati</taxon>
        <taxon>Planctomycetota</taxon>
        <taxon>Planctomycetia</taxon>
        <taxon>Pirellulales</taxon>
        <taxon>Pirellulaceae</taxon>
        <taxon>Novipirellula</taxon>
    </lineage>
</organism>
<proteinExistence type="predicted"/>
<sequence length="43" mass="5170">MKWLSVHKLVRWEWKEYKVTRRVSEGPVPQKVCLPRCCVGLPF</sequence>
<name>A0A5C6DUI5_9BACT</name>
<comment type="caution">
    <text evidence="1">The sequence shown here is derived from an EMBL/GenBank/DDBJ whole genome shotgun (WGS) entry which is preliminary data.</text>
</comment>
<evidence type="ECO:0000313" key="2">
    <source>
        <dbReference type="Proteomes" id="UP000319143"/>
    </source>
</evidence>
<keyword evidence="2" id="KW-1185">Reference proteome</keyword>
<protein>
    <submittedName>
        <fullName evidence="1">Uncharacterized protein</fullName>
    </submittedName>
</protein>
<dbReference type="EMBL" id="SJPV01000004">
    <property type="protein sequence ID" value="TWU38429.1"/>
    <property type="molecule type" value="Genomic_DNA"/>
</dbReference>
<evidence type="ECO:0000313" key="1">
    <source>
        <dbReference type="EMBL" id="TWU38429.1"/>
    </source>
</evidence>
<reference evidence="1 2" key="1">
    <citation type="submission" date="2019-02" db="EMBL/GenBank/DDBJ databases">
        <title>Deep-cultivation of Planctomycetes and their phenomic and genomic characterization uncovers novel biology.</title>
        <authorList>
            <person name="Wiegand S."/>
            <person name="Jogler M."/>
            <person name="Boedeker C."/>
            <person name="Pinto D."/>
            <person name="Vollmers J."/>
            <person name="Rivas-Marin E."/>
            <person name="Kohn T."/>
            <person name="Peeters S.H."/>
            <person name="Heuer A."/>
            <person name="Rast P."/>
            <person name="Oberbeckmann S."/>
            <person name="Bunk B."/>
            <person name="Jeske O."/>
            <person name="Meyerdierks A."/>
            <person name="Storesund J.E."/>
            <person name="Kallscheuer N."/>
            <person name="Luecker S."/>
            <person name="Lage O.M."/>
            <person name="Pohl T."/>
            <person name="Merkel B.J."/>
            <person name="Hornburger P."/>
            <person name="Mueller R.-W."/>
            <person name="Bruemmer F."/>
            <person name="Labrenz M."/>
            <person name="Spormann A.M."/>
            <person name="Op Den Camp H."/>
            <person name="Overmann J."/>
            <person name="Amann R."/>
            <person name="Jetten M.S.M."/>
            <person name="Mascher T."/>
            <person name="Medema M.H."/>
            <person name="Devos D.P."/>
            <person name="Kaster A.-K."/>
            <person name="Ovreas L."/>
            <person name="Rohde M."/>
            <person name="Galperin M.Y."/>
            <person name="Jogler C."/>
        </authorList>
    </citation>
    <scope>NUCLEOTIDE SEQUENCE [LARGE SCALE GENOMIC DNA]</scope>
    <source>
        <strain evidence="1 2">Poly41</strain>
    </source>
</reference>
<gene>
    <name evidence="1" type="ORF">Poly41_29050</name>
</gene>
<accession>A0A5C6DUI5</accession>
<dbReference type="Proteomes" id="UP000319143">
    <property type="component" value="Unassembled WGS sequence"/>
</dbReference>